<name>Q69LQ3_ORYSJ</name>
<feature type="region of interest" description="Disordered" evidence="1">
    <location>
        <begin position="1"/>
        <end position="44"/>
    </location>
</feature>
<protein>
    <submittedName>
        <fullName evidence="2">Uncharacterized protein</fullName>
    </submittedName>
</protein>
<reference evidence="3" key="2">
    <citation type="journal article" date="2008" name="Nucleic Acids Res.">
        <title>The rice annotation project database (RAP-DB): 2008 update.</title>
        <authorList>
            <consortium name="The rice annotation project (RAP)"/>
        </authorList>
    </citation>
    <scope>GENOME REANNOTATION</scope>
    <source>
        <strain evidence="3">cv. Nipponbare</strain>
    </source>
</reference>
<dbReference type="Proteomes" id="UP000000763">
    <property type="component" value="Chromosome 9"/>
</dbReference>
<evidence type="ECO:0000313" key="2">
    <source>
        <dbReference type="EMBL" id="BAD34044.1"/>
    </source>
</evidence>
<proteinExistence type="predicted"/>
<organism evidence="2 3">
    <name type="scientific">Oryza sativa subsp. japonica</name>
    <name type="common">Rice</name>
    <dbReference type="NCBI Taxonomy" id="39947"/>
    <lineage>
        <taxon>Eukaryota</taxon>
        <taxon>Viridiplantae</taxon>
        <taxon>Streptophyta</taxon>
        <taxon>Embryophyta</taxon>
        <taxon>Tracheophyta</taxon>
        <taxon>Spermatophyta</taxon>
        <taxon>Magnoliopsida</taxon>
        <taxon>Liliopsida</taxon>
        <taxon>Poales</taxon>
        <taxon>Poaceae</taxon>
        <taxon>BOP clade</taxon>
        <taxon>Oryzoideae</taxon>
        <taxon>Oryzeae</taxon>
        <taxon>Oryzinae</taxon>
        <taxon>Oryza</taxon>
        <taxon>Oryza sativa</taxon>
    </lineage>
</organism>
<dbReference type="EMBL" id="AP005821">
    <property type="protein sequence ID" value="BAD34044.1"/>
    <property type="molecule type" value="Genomic_DNA"/>
</dbReference>
<evidence type="ECO:0000313" key="3">
    <source>
        <dbReference type="Proteomes" id="UP000000763"/>
    </source>
</evidence>
<sequence length="116" mass="12407">MEEFAGFRGMAIGGGSPAVGGGSNGRRGGGGATKAVGLEDGGGPRAAIRLRKEEEREGKGALADAVDTLRPAGEAGDDAVGRWRRGIGRWRWMCDGREWRWRNERGEGNGRRVREV</sequence>
<reference evidence="3" key="1">
    <citation type="journal article" date="2005" name="Nature">
        <title>The map-based sequence of the rice genome.</title>
        <authorList>
            <consortium name="International rice genome sequencing project (IRGSP)"/>
            <person name="Matsumoto T."/>
            <person name="Wu J."/>
            <person name="Kanamori H."/>
            <person name="Katayose Y."/>
            <person name="Fujisawa M."/>
            <person name="Namiki N."/>
            <person name="Mizuno H."/>
            <person name="Yamamoto K."/>
            <person name="Antonio B.A."/>
            <person name="Baba T."/>
            <person name="Sakata K."/>
            <person name="Nagamura Y."/>
            <person name="Aoki H."/>
            <person name="Arikawa K."/>
            <person name="Arita K."/>
            <person name="Bito T."/>
            <person name="Chiden Y."/>
            <person name="Fujitsuka N."/>
            <person name="Fukunaka R."/>
            <person name="Hamada M."/>
            <person name="Harada C."/>
            <person name="Hayashi A."/>
            <person name="Hijishita S."/>
            <person name="Honda M."/>
            <person name="Hosokawa S."/>
            <person name="Ichikawa Y."/>
            <person name="Idonuma A."/>
            <person name="Iijima M."/>
            <person name="Ikeda M."/>
            <person name="Ikeno M."/>
            <person name="Ito K."/>
            <person name="Ito S."/>
            <person name="Ito T."/>
            <person name="Ito Y."/>
            <person name="Ito Y."/>
            <person name="Iwabuchi A."/>
            <person name="Kamiya K."/>
            <person name="Karasawa W."/>
            <person name="Kurita K."/>
            <person name="Katagiri S."/>
            <person name="Kikuta A."/>
            <person name="Kobayashi H."/>
            <person name="Kobayashi N."/>
            <person name="Machita K."/>
            <person name="Maehara T."/>
            <person name="Masukawa M."/>
            <person name="Mizubayashi T."/>
            <person name="Mukai Y."/>
            <person name="Nagasaki H."/>
            <person name="Nagata Y."/>
            <person name="Naito S."/>
            <person name="Nakashima M."/>
            <person name="Nakama Y."/>
            <person name="Nakamichi Y."/>
            <person name="Nakamura M."/>
            <person name="Meguro A."/>
            <person name="Negishi M."/>
            <person name="Ohta I."/>
            <person name="Ohta T."/>
            <person name="Okamoto M."/>
            <person name="Ono N."/>
            <person name="Saji S."/>
            <person name="Sakaguchi M."/>
            <person name="Sakai K."/>
            <person name="Shibata M."/>
            <person name="Shimokawa T."/>
            <person name="Song J."/>
            <person name="Takazaki Y."/>
            <person name="Terasawa K."/>
            <person name="Tsugane M."/>
            <person name="Tsuji K."/>
            <person name="Ueda S."/>
            <person name="Waki K."/>
            <person name="Yamagata H."/>
            <person name="Yamamoto M."/>
            <person name="Yamamoto S."/>
            <person name="Yamane H."/>
            <person name="Yoshiki S."/>
            <person name="Yoshihara R."/>
            <person name="Yukawa K."/>
            <person name="Zhong H."/>
            <person name="Yano M."/>
            <person name="Yuan Q."/>
            <person name="Ouyang S."/>
            <person name="Liu J."/>
            <person name="Jones K.M."/>
            <person name="Gansberger K."/>
            <person name="Moffat K."/>
            <person name="Hill J."/>
            <person name="Bera J."/>
            <person name="Fadrosh D."/>
            <person name="Jin S."/>
            <person name="Johri S."/>
            <person name="Kim M."/>
            <person name="Overton L."/>
            <person name="Reardon M."/>
            <person name="Tsitrin T."/>
            <person name="Vuong H."/>
            <person name="Weaver B."/>
            <person name="Ciecko A."/>
            <person name="Tallon L."/>
            <person name="Jackson J."/>
            <person name="Pai G."/>
            <person name="Aken S.V."/>
            <person name="Utterback T."/>
            <person name="Reidmuller S."/>
            <person name="Feldblyum T."/>
            <person name="Hsiao J."/>
            <person name="Zismann V."/>
            <person name="Iobst S."/>
            <person name="de Vazeille A.R."/>
            <person name="Buell C.R."/>
            <person name="Ying K."/>
            <person name="Li Y."/>
            <person name="Lu T."/>
            <person name="Huang Y."/>
            <person name="Zhao Q."/>
            <person name="Feng Q."/>
            <person name="Zhang L."/>
            <person name="Zhu J."/>
            <person name="Weng Q."/>
            <person name="Mu J."/>
            <person name="Lu Y."/>
            <person name="Fan D."/>
            <person name="Liu Y."/>
            <person name="Guan J."/>
            <person name="Zhang Y."/>
            <person name="Yu S."/>
            <person name="Liu X."/>
            <person name="Zhang Y."/>
            <person name="Hong G."/>
            <person name="Han B."/>
            <person name="Choisne N."/>
            <person name="Demange N."/>
            <person name="Orjeda G."/>
            <person name="Samain S."/>
            <person name="Cattolico L."/>
            <person name="Pelletier E."/>
            <person name="Couloux A."/>
            <person name="Segurens B."/>
            <person name="Wincker P."/>
            <person name="D'Hont A."/>
            <person name="Scarpelli C."/>
            <person name="Weissenbach J."/>
            <person name="Salanoubat M."/>
            <person name="Quetier F."/>
            <person name="Yu Y."/>
            <person name="Kim H.R."/>
            <person name="Rambo T."/>
            <person name="Currie J."/>
            <person name="Collura K."/>
            <person name="Luo M."/>
            <person name="Yang T."/>
            <person name="Ammiraju J.S.S."/>
            <person name="Engler F."/>
            <person name="Soderlund C."/>
            <person name="Wing R.A."/>
            <person name="Palmer L.E."/>
            <person name="de la Bastide M."/>
            <person name="Spiegel L."/>
            <person name="Nascimento L."/>
            <person name="Zutavern T."/>
            <person name="O'Shaughnessy A."/>
            <person name="Dike S."/>
            <person name="Dedhia N."/>
            <person name="Preston R."/>
            <person name="Balija V."/>
            <person name="McCombie W.R."/>
            <person name="Chow T."/>
            <person name="Chen H."/>
            <person name="Chung M."/>
            <person name="Chen C."/>
            <person name="Shaw J."/>
            <person name="Wu H."/>
            <person name="Hsiao K."/>
            <person name="Chao Y."/>
            <person name="Chu M."/>
            <person name="Cheng C."/>
            <person name="Hour A."/>
            <person name="Lee P."/>
            <person name="Lin S."/>
            <person name="Lin Y."/>
            <person name="Liou J."/>
            <person name="Liu S."/>
            <person name="Hsing Y."/>
            <person name="Raghuvanshi S."/>
            <person name="Mohanty A."/>
            <person name="Bharti A.K."/>
            <person name="Gaur A."/>
            <person name="Gupta V."/>
            <person name="Kumar D."/>
            <person name="Ravi V."/>
            <person name="Vij S."/>
            <person name="Kapur A."/>
            <person name="Khurana P."/>
            <person name="Khurana P."/>
            <person name="Khurana J.P."/>
            <person name="Tyagi A.K."/>
            <person name="Gaikwad K."/>
            <person name="Singh A."/>
            <person name="Dalal V."/>
            <person name="Srivastava S."/>
            <person name="Dixit A."/>
            <person name="Pal A.K."/>
            <person name="Ghazi I.A."/>
            <person name="Yadav M."/>
            <person name="Pandit A."/>
            <person name="Bhargava A."/>
            <person name="Sureshbabu K."/>
            <person name="Batra K."/>
            <person name="Sharma T.R."/>
            <person name="Mohapatra T."/>
            <person name="Singh N.K."/>
            <person name="Messing J."/>
            <person name="Nelson A.B."/>
            <person name="Fuks G."/>
            <person name="Kavchok S."/>
            <person name="Keizer G."/>
            <person name="Linton E."/>
            <person name="Llaca V."/>
            <person name="Song R."/>
            <person name="Tanyolac B."/>
            <person name="Young S."/>
            <person name="Ho-Il K."/>
            <person name="Hahn J.H."/>
            <person name="Sangsakoo G."/>
            <person name="Vanavichit A."/>
            <person name="de Mattos Luiz.A.T."/>
            <person name="Zimmer P.D."/>
            <person name="Malone G."/>
            <person name="Dellagostin O."/>
            <person name="de Oliveira A.C."/>
            <person name="Bevan M."/>
            <person name="Bancroft I."/>
            <person name="Minx P."/>
            <person name="Cordum H."/>
            <person name="Wilson R."/>
            <person name="Cheng Z."/>
            <person name="Jin W."/>
            <person name="Jiang J."/>
            <person name="Leong S.A."/>
            <person name="Iwama H."/>
            <person name="Gojobori T."/>
            <person name="Itoh T."/>
            <person name="Niimura Y."/>
            <person name="Fujii Y."/>
            <person name="Habara T."/>
            <person name="Sakai H."/>
            <person name="Sato Y."/>
            <person name="Wilson G."/>
            <person name="Kumar K."/>
            <person name="McCouch S."/>
            <person name="Juretic N."/>
            <person name="Hoen D."/>
            <person name="Wright S."/>
            <person name="Bruskiewich R."/>
            <person name="Bureau T."/>
            <person name="Miyao A."/>
            <person name="Hirochika H."/>
            <person name="Nishikawa T."/>
            <person name="Kadowaki K."/>
            <person name="Sugiura M."/>
            <person name="Burr B."/>
            <person name="Sasaki T."/>
        </authorList>
    </citation>
    <scope>NUCLEOTIDE SEQUENCE [LARGE SCALE GENOMIC DNA]</scope>
    <source>
        <strain evidence="3">cv. Nipponbare</strain>
    </source>
</reference>
<evidence type="ECO:0000256" key="1">
    <source>
        <dbReference type="SAM" id="MobiDB-lite"/>
    </source>
</evidence>
<feature type="compositionally biased region" description="Gly residues" evidence="1">
    <location>
        <begin position="11"/>
        <end position="32"/>
    </location>
</feature>
<dbReference type="AlphaFoldDB" id="Q69LQ3"/>
<accession>Q69LQ3</accession>
<gene>
    <name evidence="2" type="primary">OSJNBa0094B20.8</name>
</gene>